<gene>
    <name evidence="1" type="ORF">GTA51_19885</name>
</gene>
<protein>
    <submittedName>
        <fullName evidence="1">Uncharacterized protein</fullName>
    </submittedName>
</protein>
<evidence type="ECO:0000313" key="1">
    <source>
        <dbReference type="EMBL" id="MYL85356.1"/>
    </source>
</evidence>
<reference evidence="1 2" key="1">
    <citation type="submission" date="2020-01" db="EMBL/GenBank/DDBJ databases">
        <title>Genome sequence of Desulfovibrio aerotolerans DSM 16695(T).</title>
        <authorList>
            <person name="Karnachuk O."/>
            <person name="Avakyan M."/>
            <person name="Mardanov A."/>
            <person name="Kadnikov V."/>
            <person name="Ravin N."/>
        </authorList>
    </citation>
    <scope>NUCLEOTIDE SEQUENCE [LARGE SCALE GENOMIC DNA]</scope>
    <source>
        <strain evidence="1 2">DSM 16695</strain>
    </source>
</reference>
<comment type="caution">
    <text evidence="1">The sequence shown here is derived from an EMBL/GenBank/DDBJ whole genome shotgun (WGS) entry which is preliminary data.</text>
</comment>
<keyword evidence="2" id="KW-1185">Reference proteome</keyword>
<name>A0A7C9NMC8_9BACT</name>
<organism evidence="1 2">
    <name type="scientific">Solidesulfovibrio aerotolerans</name>
    <dbReference type="NCBI Taxonomy" id="295255"/>
    <lineage>
        <taxon>Bacteria</taxon>
        <taxon>Pseudomonadati</taxon>
        <taxon>Thermodesulfobacteriota</taxon>
        <taxon>Desulfovibrionia</taxon>
        <taxon>Desulfovibrionales</taxon>
        <taxon>Desulfovibrionaceae</taxon>
        <taxon>Solidesulfovibrio</taxon>
    </lineage>
</organism>
<dbReference type="RefSeq" id="WP_160964233.1">
    <property type="nucleotide sequence ID" value="NZ_WVUD01000083.1"/>
</dbReference>
<evidence type="ECO:0000313" key="2">
    <source>
        <dbReference type="Proteomes" id="UP000482487"/>
    </source>
</evidence>
<accession>A0A7C9NMC8</accession>
<dbReference type="AlphaFoldDB" id="A0A7C9NMC8"/>
<proteinExistence type="predicted"/>
<dbReference type="EMBL" id="WVUD01000083">
    <property type="protein sequence ID" value="MYL85356.1"/>
    <property type="molecule type" value="Genomic_DNA"/>
</dbReference>
<dbReference type="Proteomes" id="UP000482487">
    <property type="component" value="Unassembled WGS sequence"/>
</dbReference>
<sequence length="116" mass="13343">MHALARYVLVYMDDKNEVRLQVENSESGYNEEISRSPFGRNMKFCSSNAARLMHTYQAEDFYFEQLVITISGLEICRLDDVEIENLLSALIRYSERTAVQKVDSLTALGEFVAAHR</sequence>